<dbReference type="Pfam" id="PF01979">
    <property type="entry name" value="Amidohydro_1"/>
    <property type="match status" value="1"/>
</dbReference>
<dbReference type="Proteomes" id="UP000468443">
    <property type="component" value="Unassembled WGS sequence"/>
</dbReference>
<dbReference type="SUPFAM" id="SSF51338">
    <property type="entry name" value="Composite domain of metallo-dependent hydrolases"/>
    <property type="match status" value="1"/>
</dbReference>
<comment type="caution">
    <text evidence="2">The sequence shown here is derived from an EMBL/GenBank/DDBJ whole genome shotgun (WGS) entry which is preliminary data.</text>
</comment>
<dbReference type="RefSeq" id="WP_163691863.1">
    <property type="nucleotide sequence ID" value="NZ_FXTW01000001.1"/>
</dbReference>
<proteinExistence type="predicted"/>
<dbReference type="InterPro" id="IPR011059">
    <property type="entry name" value="Metal-dep_hydrolase_composite"/>
</dbReference>
<evidence type="ECO:0000313" key="2">
    <source>
        <dbReference type="EMBL" id="NER09828.1"/>
    </source>
</evidence>
<organism evidence="2 3">
    <name type="scientific">Muriicola jejuensis</name>
    <dbReference type="NCBI Taxonomy" id="504488"/>
    <lineage>
        <taxon>Bacteria</taxon>
        <taxon>Pseudomonadati</taxon>
        <taxon>Bacteroidota</taxon>
        <taxon>Flavobacteriia</taxon>
        <taxon>Flavobacteriales</taxon>
        <taxon>Flavobacteriaceae</taxon>
        <taxon>Muriicola</taxon>
    </lineage>
</organism>
<dbReference type="AlphaFoldDB" id="A0A6P0UDN7"/>
<dbReference type="InterPro" id="IPR006680">
    <property type="entry name" value="Amidohydro-rel"/>
</dbReference>
<dbReference type="PANTHER" id="PTHR43135">
    <property type="entry name" value="ALPHA-D-RIBOSE 1-METHYLPHOSPHONATE 5-TRIPHOSPHATE DIPHOSPHATASE"/>
    <property type="match status" value="1"/>
</dbReference>
<gene>
    <name evidence="2" type="ORF">GWK09_04830</name>
</gene>
<dbReference type="InterPro" id="IPR032466">
    <property type="entry name" value="Metal_Hydrolase"/>
</dbReference>
<dbReference type="Gene3D" id="1.20.58.520">
    <property type="entry name" value="Amidohydrolase"/>
    <property type="match status" value="1"/>
</dbReference>
<evidence type="ECO:0000313" key="3">
    <source>
        <dbReference type="Proteomes" id="UP000468443"/>
    </source>
</evidence>
<dbReference type="Gene3D" id="2.30.40.10">
    <property type="entry name" value="Urease, subunit C, domain 1"/>
    <property type="match status" value="1"/>
</dbReference>
<protein>
    <submittedName>
        <fullName evidence="2">Amidohydrolase family protein</fullName>
    </submittedName>
</protein>
<dbReference type="PROSITE" id="PS51257">
    <property type="entry name" value="PROKAR_LIPOPROTEIN"/>
    <property type="match status" value="1"/>
</dbReference>
<keyword evidence="2" id="KW-0378">Hydrolase</keyword>
<name>A0A6P0UDN7_9FLAO</name>
<feature type="domain" description="Amidohydrolase-related" evidence="1">
    <location>
        <begin position="352"/>
        <end position="442"/>
    </location>
</feature>
<reference evidence="2 3" key="1">
    <citation type="submission" date="2020-01" db="EMBL/GenBank/DDBJ databases">
        <title>Muriicola jejuensis KCTC 22299.</title>
        <authorList>
            <person name="Wang G."/>
        </authorList>
    </citation>
    <scope>NUCLEOTIDE SEQUENCE [LARGE SCALE GENOMIC DNA]</scope>
    <source>
        <strain evidence="2 3">KCTC 22299</strain>
    </source>
</reference>
<dbReference type="EMBL" id="JAABOP010000001">
    <property type="protein sequence ID" value="NER09828.1"/>
    <property type="molecule type" value="Genomic_DNA"/>
</dbReference>
<dbReference type="PANTHER" id="PTHR43135:SF3">
    <property type="entry name" value="ALPHA-D-RIBOSE 1-METHYLPHOSPHONATE 5-TRIPHOSPHATE DIPHOSPHATASE"/>
    <property type="match status" value="1"/>
</dbReference>
<dbReference type="GO" id="GO:0016810">
    <property type="term" value="F:hydrolase activity, acting on carbon-nitrogen (but not peptide) bonds"/>
    <property type="evidence" value="ECO:0007669"/>
    <property type="project" value="InterPro"/>
</dbReference>
<accession>A0A6P0UDN7</accession>
<dbReference type="SUPFAM" id="SSF51556">
    <property type="entry name" value="Metallo-dependent hydrolases"/>
    <property type="match status" value="1"/>
</dbReference>
<dbReference type="Gene3D" id="3.40.50.10910">
    <property type="entry name" value="Amidohydrolase"/>
    <property type="match status" value="1"/>
</dbReference>
<dbReference type="Gene3D" id="3.30.110.90">
    <property type="entry name" value="Amidohydrolase"/>
    <property type="match status" value="1"/>
</dbReference>
<dbReference type="InterPro" id="IPR051781">
    <property type="entry name" value="Metallo-dep_Hydrolase"/>
</dbReference>
<sequence length="445" mass="50304">MKFKVLFFILLLLSCTPEFDLLIRDVNVIDMESGVILRRDVLIRDSLIVEIAAPHSASRSAAKILEGSGHYLMPGLWDMHVHIQDSTYLSMFLDYGITGVRDMGGCVQRPTDGCESLCPTHLNCWKKAIQEGTLEGPQLVIAGRQLSRTGWPTAHSVSTEEDVGKAFAQNLRDEVDFIKVYEDIPWESYQEIARLAKQHHLDFAGHVSEPFLLSDILDLGQKSIEHMREPLLYSFTGDSLELEQFMEADGYTEEDREFVQPWIADAEEVVRAFQLNKAWFTPTMAVQYARLRYEDKQWIHHPLRKRMPPSVNAGMQAHLRARMASPDQKGDSLWWMALSRLVKRFSTVNIGMLAGSDAACEGGLPGYSLHEELFLMVEGAGLTPLEALRTATVNPAAYFALGRQGQVRETYYANLLLLSHNPLENIRNTQTIKAVIKNGRLVREN</sequence>
<keyword evidence="3" id="KW-1185">Reference proteome</keyword>
<evidence type="ECO:0000259" key="1">
    <source>
        <dbReference type="Pfam" id="PF01979"/>
    </source>
</evidence>